<dbReference type="Proteomes" id="UP000199310">
    <property type="component" value="Unassembled WGS sequence"/>
</dbReference>
<dbReference type="Gene3D" id="3.40.50.300">
    <property type="entry name" value="P-loop containing nucleotide triphosphate hydrolases"/>
    <property type="match status" value="1"/>
</dbReference>
<dbReference type="PANTHER" id="PTHR11361">
    <property type="entry name" value="DNA MISMATCH REPAIR PROTEIN MUTS FAMILY MEMBER"/>
    <property type="match status" value="1"/>
</dbReference>
<gene>
    <name evidence="5" type="ORF">SAMN04488122_0831</name>
</gene>
<name>A0A1I0PKB8_9BACT</name>
<evidence type="ECO:0000313" key="6">
    <source>
        <dbReference type="Proteomes" id="UP000199310"/>
    </source>
</evidence>
<dbReference type="SUPFAM" id="SSF52540">
    <property type="entry name" value="P-loop containing nucleoside triphosphate hydrolases"/>
    <property type="match status" value="1"/>
</dbReference>
<evidence type="ECO:0000256" key="1">
    <source>
        <dbReference type="ARBA" id="ARBA00022741"/>
    </source>
</evidence>
<dbReference type="GO" id="GO:0140664">
    <property type="term" value="F:ATP-dependent DNA damage sensor activity"/>
    <property type="evidence" value="ECO:0007669"/>
    <property type="project" value="InterPro"/>
</dbReference>
<evidence type="ECO:0000313" key="5">
    <source>
        <dbReference type="EMBL" id="SEW14792.1"/>
    </source>
</evidence>
<sequence length="442" mass="49589">MSFYADKQTLEDLNLLDRYKNNSIARLFNEVVTTGGRKLMEQLFKNPLTDHVLINERSSILQYFSAHPVAFPFSPENFSIVENYLAAAQQKNFIETGTSIVYKKILKVVANSKEVELLQAEVIQTIHLLGIFHDFLQTLPVENNPYCKTRERMMAIFSRPQLQVLLSQRSVKVLSLLQLTRYDYLLKNVLHSAMQELMEAIFQLDVYIAVSQVAAKRGFSYATALSKEQNCLHINGLYHPALENAVGNDLSMSQQSNVIFLTGANMAGKSTLMKSFGINVYLAHMGFPVAASSMTFSVKDGLYTSINVPDNIDLGYSHFYAEVLRVKKVAEEVAAGKDIFVIFDELFKGTNVKDAYDATLSITQAFSETDTCFFMISTHITEVGEALRATTGNFEFVYLPTVMEGNVPRYTYQLTKGITADKQGMVIIENEGILGIIRGRLS</sequence>
<dbReference type="Gene3D" id="1.10.1420.10">
    <property type="match status" value="1"/>
</dbReference>
<evidence type="ECO:0000259" key="4">
    <source>
        <dbReference type="SMART" id="SM00534"/>
    </source>
</evidence>
<feature type="domain" description="DNA mismatch repair proteins mutS family" evidence="4">
    <location>
        <begin position="256"/>
        <end position="435"/>
    </location>
</feature>
<reference evidence="6" key="1">
    <citation type="submission" date="2016-10" db="EMBL/GenBank/DDBJ databases">
        <authorList>
            <person name="Varghese N."/>
            <person name="Submissions S."/>
        </authorList>
    </citation>
    <scope>NUCLEOTIDE SEQUENCE [LARGE SCALE GENOMIC DNA]</scope>
    <source>
        <strain evidence="6">DSM 3695</strain>
    </source>
</reference>
<dbReference type="GO" id="GO:0005524">
    <property type="term" value="F:ATP binding"/>
    <property type="evidence" value="ECO:0007669"/>
    <property type="project" value="UniProtKB-KW"/>
</dbReference>
<dbReference type="PANTHER" id="PTHR11361:SF99">
    <property type="entry name" value="DNA MISMATCH REPAIR PROTEIN"/>
    <property type="match status" value="1"/>
</dbReference>
<dbReference type="Pfam" id="PF00488">
    <property type="entry name" value="MutS_V"/>
    <property type="match status" value="1"/>
</dbReference>
<proteinExistence type="predicted"/>
<protein>
    <submittedName>
        <fullName evidence="5">MutS domain III</fullName>
    </submittedName>
</protein>
<dbReference type="AlphaFoldDB" id="A0A1I0PKB8"/>
<dbReference type="EMBL" id="FOJG01000001">
    <property type="protein sequence ID" value="SEW14792.1"/>
    <property type="molecule type" value="Genomic_DNA"/>
</dbReference>
<dbReference type="SMART" id="SM00534">
    <property type="entry name" value="MUTSac"/>
    <property type="match status" value="1"/>
</dbReference>
<dbReference type="InterPro" id="IPR027417">
    <property type="entry name" value="P-loop_NTPase"/>
</dbReference>
<dbReference type="GO" id="GO:0006298">
    <property type="term" value="P:mismatch repair"/>
    <property type="evidence" value="ECO:0007669"/>
    <property type="project" value="InterPro"/>
</dbReference>
<dbReference type="InterPro" id="IPR000432">
    <property type="entry name" value="DNA_mismatch_repair_MutS_C"/>
</dbReference>
<keyword evidence="2" id="KW-0067">ATP-binding</keyword>
<keyword evidence="6" id="KW-1185">Reference proteome</keyword>
<accession>A0A1I0PKB8</accession>
<evidence type="ECO:0000256" key="3">
    <source>
        <dbReference type="ARBA" id="ARBA00023125"/>
    </source>
</evidence>
<dbReference type="InterPro" id="IPR036187">
    <property type="entry name" value="DNA_mismatch_repair_MutS_sf"/>
</dbReference>
<dbReference type="RefSeq" id="WP_089890939.1">
    <property type="nucleotide sequence ID" value="NZ_FOJG01000001.1"/>
</dbReference>
<dbReference type="GO" id="GO:0030983">
    <property type="term" value="F:mismatched DNA binding"/>
    <property type="evidence" value="ECO:0007669"/>
    <property type="project" value="InterPro"/>
</dbReference>
<dbReference type="OrthoDB" id="1097361at2"/>
<dbReference type="SUPFAM" id="SSF48334">
    <property type="entry name" value="DNA repair protein MutS, domain III"/>
    <property type="match status" value="1"/>
</dbReference>
<dbReference type="STRING" id="29529.SAMN04488122_0831"/>
<evidence type="ECO:0000256" key="2">
    <source>
        <dbReference type="ARBA" id="ARBA00022840"/>
    </source>
</evidence>
<dbReference type="GO" id="GO:0005829">
    <property type="term" value="C:cytosol"/>
    <property type="evidence" value="ECO:0007669"/>
    <property type="project" value="TreeGrafter"/>
</dbReference>
<organism evidence="5 6">
    <name type="scientific">Chitinophaga arvensicola</name>
    <dbReference type="NCBI Taxonomy" id="29529"/>
    <lineage>
        <taxon>Bacteria</taxon>
        <taxon>Pseudomonadati</taxon>
        <taxon>Bacteroidota</taxon>
        <taxon>Chitinophagia</taxon>
        <taxon>Chitinophagales</taxon>
        <taxon>Chitinophagaceae</taxon>
        <taxon>Chitinophaga</taxon>
    </lineage>
</organism>
<dbReference type="InterPro" id="IPR045076">
    <property type="entry name" value="MutS"/>
</dbReference>
<keyword evidence="3" id="KW-0238">DNA-binding</keyword>
<keyword evidence="1" id="KW-0547">Nucleotide-binding</keyword>